<evidence type="ECO:0000256" key="1">
    <source>
        <dbReference type="SAM" id="Phobius"/>
    </source>
</evidence>
<dbReference type="GeneID" id="70181997"/>
<proteinExistence type="predicted"/>
<keyword evidence="1" id="KW-1133">Transmembrane helix</keyword>
<evidence type="ECO:0000313" key="2">
    <source>
        <dbReference type="EMBL" id="KAH7041055.1"/>
    </source>
</evidence>
<organism evidence="2 3">
    <name type="scientific">Microdochium trichocladiopsis</name>
    <dbReference type="NCBI Taxonomy" id="1682393"/>
    <lineage>
        <taxon>Eukaryota</taxon>
        <taxon>Fungi</taxon>
        <taxon>Dikarya</taxon>
        <taxon>Ascomycota</taxon>
        <taxon>Pezizomycotina</taxon>
        <taxon>Sordariomycetes</taxon>
        <taxon>Xylariomycetidae</taxon>
        <taxon>Xylariales</taxon>
        <taxon>Microdochiaceae</taxon>
        <taxon>Microdochium</taxon>
    </lineage>
</organism>
<gene>
    <name evidence="2" type="ORF">B0I36DRAFT_312029</name>
</gene>
<accession>A0A9P9BWZ1</accession>
<evidence type="ECO:0000313" key="3">
    <source>
        <dbReference type="Proteomes" id="UP000756346"/>
    </source>
</evidence>
<feature type="transmembrane region" description="Helical" evidence="1">
    <location>
        <begin position="12"/>
        <end position="30"/>
    </location>
</feature>
<name>A0A9P9BWZ1_9PEZI</name>
<comment type="caution">
    <text evidence="2">The sequence shown here is derived from an EMBL/GenBank/DDBJ whole genome shotgun (WGS) entry which is preliminary data.</text>
</comment>
<keyword evidence="1" id="KW-0472">Membrane</keyword>
<dbReference type="RefSeq" id="XP_046019110.1">
    <property type="nucleotide sequence ID" value="XM_046152451.1"/>
</dbReference>
<keyword evidence="3" id="KW-1185">Reference proteome</keyword>
<dbReference type="AlphaFoldDB" id="A0A9P9BWZ1"/>
<dbReference type="EMBL" id="JAGTJQ010000001">
    <property type="protein sequence ID" value="KAH7041055.1"/>
    <property type="molecule type" value="Genomic_DNA"/>
</dbReference>
<keyword evidence="1" id="KW-0812">Transmembrane</keyword>
<dbReference type="Proteomes" id="UP000756346">
    <property type="component" value="Unassembled WGS sequence"/>
</dbReference>
<sequence>MNFPHDTQGSINLTPIFIIATDLLLLFSELPKSRRHLMPFNFCHFRDSDIVQAGNELP</sequence>
<reference evidence="2" key="1">
    <citation type="journal article" date="2021" name="Nat. Commun.">
        <title>Genetic determinants of endophytism in the Arabidopsis root mycobiome.</title>
        <authorList>
            <person name="Mesny F."/>
            <person name="Miyauchi S."/>
            <person name="Thiergart T."/>
            <person name="Pickel B."/>
            <person name="Atanasova L."/>
            <person name="Karlsson M."/>
            <person name="Huettel B."/>
            <person name="Barry K.W."/>
            <person name="Haridas S."/>
            <person name="Chen C."/>
            <person name="Bauer D."/>
            <person name="Andreopoulos W."/>
            <person name="Pangilinan J."/>
            <person name="LaButti K."/>
            <person name="Riley R."/>
            <person name="Lipzen A."/>
            <person name="Clum A."/>
            <person name="Drula E."/>
            <person name="Henrissat B."/>
            <person name="Kohler A."/>
            <person name="Grigoriev I.V."/>
            <person name="Martin F.M."/>
            <person name="Hacquard S."/>
        </authorList>
    </citation>
    <scope>NUCLEOTIDE SEQUENCE</scope>
    <source>
        <strain evidence="2">MPI-CAGE-CH-0230</strain>
    </source>
</reference>
<protein>
    <submittedName>
        <fullName evidence="2">Uncharacterized protein</fullName>
    </submittedName>
</protein>